<dbReference type="PANTHER" id="PTHR37948">
    <property type="entry name" value="ZGC:113208"/>
    <property type="match status" value="1"/>
</dbReference>
<gene>
    <name evidence="2" type="ORF">B2J93_9349</name>
</gene>
<dbReference type="STRING" id="503106.A0A218Z873"/>
<proteinExistence type="predicted"/>
<keyword evidence="3" id="KW-1185">Reference proteome</keyword>
<dbReference type="OrthoDB" id="4850at2759"/>
<organism evidence="2 3">
    <name type="scientific">Diplocarpon coronariae</name>
    <dbReference type="NCBI Taxonomy" id="2795749"/>
    <lineage>
        <taxon>Eukaryota</taxon>
        <taxon>Fungi</taxon>
        <taxon>Dikarya</taxon>
        <taxon>Ascomycota</taxon>
        <taxon>Pezizomycotina</taxon>
        <taxon>Leotiomycetes</taxon>
        <taxon>Helotiales</taxon>
        <taxon>Drepanopezizaceae</taxon>
        <taxon>Diplocarpon</taxon>
    </lineage>
</organism>
<dbReference type="Proteomes" id="UP000242519">
    <property type="component" value="Unassembled WGS sequence"/>
</dbReference>
<evidence type="ECO:0008006" key="4">
    <source>
        <dbReference type="Google" id="ProtNLM"/>
    </source>
</evidence>
<dbReference type="EMBL" id="MZNU01000116">
    <property type="protein sequence ID" value="OWP04281.1"/>
    <property type="molecule type" value="Genomic_DNA"/>
</dbReference>
<evidence type="ECO:0000313" key="3">
    <source>
        <dbReference type="Proteomes" id="UP000242519"/>
    </source>
</evidence>
<dbReference type="InParanoid" id="A0A218Z873"/>
<evidence type="ECO:0000256" key="1">
    <source>
        <dbReference type="SAM" id="MobiDB-lite"/>
    </source>
</evidence>
<protein>
    <recommendedName>
        <fullName evidence="4">Vegetatible incompatibility protein HET-E-1</fullName>
    </recommendedName>
</protein>
<sequence length="362" mass="41340">MKRIFQLLPFGMSSDNKSSTPQHTHTIRMAAANIFETSRLANITRNDALLETLGVNQQAKVIISESKTLQKAGPPKKKSRIEVHNANMKSSRSSVRIASASSRPTYDEYTLSRVSSSATKRPKPGTSKARTSAKKAEKTTYGDTNIKNLEELQDCWASWKPAALAPIRDEAGVFHFESHPEFTPNRSPEEVIREGCFGGTYFRSLYSRKLETTISGDYKELPDSWTEGLDHETYLTSAIYDPDINKFKVACGQSIEEWELAGWINHSYDVRGWFQWYCRFYLGRRCEDDGRQISRWKKCVGATGRWRKILLKKYVSAGIREVFDDGEDEDQQEVSPVIHQTCHHWAFCVTQEVLDAYWKGVE</sequence>
<accession>A0A218Z873</accession>
<feature type="region of interest" description="Disordered" evidence="1">
    <location>
        <begin position="108"/>
        <end position="138"/>
    </location>
</feature>
<dbReference type="PANTHER" id="PTHR37948:SF1">
    <property type="entry name" value="BLL5189 PROTEIN"/>
    <property type="match status" value="1"/>
</dbReference>
<reference evidence="2 3" key="1">
    <citation type="submission" date="2017-04" db="EMBL/GenBank/DDBJ databases">
        <title>Draft genome sequence of Marssonina coronaria NL1: causal agent of apple blotch.</title>
        <authorList>
            <person name="Cheng Q."/>
        </authorList>
    </citation>
    <scope>NUCLEOTIDE SEQUENCE [LARGE SCALE GENOMIC DNA]</scope>
    <source>
        <strain evidence="2 3">NL1</strain>
    </source>
</reference>
<dbReference type="AlphaFoldDB" id="A0A218Z873"/>
<name>A0A218Z873_9HELO</name>
<evidence type="ECO:0000313" key="2">
    <source>
        <dbReference type="EMBL" id="OWP04281.1"/>
    </source>
</evidence>
<comment type="caution">
    <text evidence="2">The sequence shown here is derived from an EMBL/GenBank/DDBJ whole genome shotgun (WGS) entry which is preliminary data.</text>
</comment>